<gene>
    <name evidence="1" type="ORF">VNO78_09985</name>
</gene>
<organism evidence="1 2">
    <name type="scientific">Psophocarpus tetragonolobus</name>
    <name type="common">Winged bean</name>
    <name type="synonym">Dolichos tetragonolobus</name>
    <dbReference type="NCBI Taxonomy" id="3891"/>
    <lineage>
        <taxon>Eukaryota</taxon>
        <taxon>Viridiplantae</taxon>
        <taxon>Streptophyta</taxon>
        <taxon>Embryophyta</taxon>
        <taxon>Tracheophyta</taxon>
        <taxon>Spermatophyta</taxon>
        <taxon>Magnoliopsida</taxon>
        <taxon>eudicotyledons</taxon>
        <taxon>Gunneridae</taxon>
        <taxon>Pentapetalae</taxon>
        <taxon>rosids</taxon>
        <taxon>fabids</taxon>
        <taxon>Fabales</taxon>
        <taxon>Fabaceae</taxon>
        <taxon>Papilionoideae</taxon>
        <taxon>50 kb inversion clade</taxon>
        <taxon>NPAAA clade</taxon>
        <taxon>indigoferoid/millettioid clade</taxon>
        <taxon>Phaseoleae</taxon>
        <taxon>Psophocarpus</taxon>
    </lineage>
</organism>
<evidence type="ECO:0000313" key="1">
    <source>
        <dbReference type="EMBL" id="KAK7398812.1"/>
    </source>
</evidence>
<evidence type="ECO:0000313" key="2">
    <source>
        <dbReference type="Proteomes" id="UP001386955"/>
    </source>
</evidence>
<dbReference type="AlphaFoldDB" id="A0AAN9XMH4"/>
<dbReference type="Proteomes" id="UP001386955">
    <property type="component" value="Unassembled WGS sequence"/>
</dbReference>
<keyword evidence="2" id="KW-1185">Reference proteome</keyword>
<protein>
    <submittedName>
        <fullName evidence="1">Uncharacterized protein</fullName>
    </submittedName>
</protein>
<proteinExistence type="predicted"/>
<dbReference type="EMBL" id="JAYMYS010000003">
    <property type="protein sequence ID" value="KAK7398812.1"/>
    <property type="molecule type" value="Genomic_DNA"/>
</dbReference>
<reference evidence="1 2" key="1">
    <citation type="submission" date="2024-01" db="EMBL/GenBank/DDBJ databases">
        <title>The genomes of 5 underutilized Papilionoideae crops provide insights into root nodulation and disease resistanc.</title>
        <authorList>
            <person name="Jiang F."/>
        </authorList>
    </citation>
    <scope>NUCLEOTIDE SEQUENCE [LARGE SCALE GENOMIC DNA]</scope>
    <source>
        <strain evidence="1">DUOXIRENSHENG_FW03</strain>
        <tissue evidence="1">Leaves</tissue>
    </source>
</reference>
<comment type="caution">
    <text evidence="1">The sequence shown here is derived from an EMBL/GenBank/DDBJ whole genome shotgun (WGS) entry which is preliminary data.</text>
</comment>
<name>A0AAN9XMH4_PSOTE</name>
<sequence length="177" mass="19267">MLVNRPRYERKDEDGNRAKALVKPTQTNYFAWDSNNNPRKHIPRQAQNVGFKSYVQVVKGSIQLGSPSAEMCGKMGSIVPSASALMACFRLELTMQTQHEPTGSGSKNQTSSAKVTNSMGYAKGTNEKRMDSNANSPTLGPLKAKACLDNNLFGPQALHFGIPFMEGVSNSKNQING</sequence>
<accession>A0AAN9XMH4</accession>